<evidence type="ECO:0008006" key="4">
    <source>
        <dbReference type="Google" id="ProtNLM"/>
    </source>
</evidence>
<dbReference type="Gene3D" id="2.60.110.10">
    <property type="entry name" value="Thaumatin"/>
    <property type="match status" value="1"/>
</dbReference>
<organism evidence="2 3">
    <name type="scientific">Undibacterium seohonense</name>
    <dbReference type="NCBI Taxonomy" id="1344950"/>
    <lineage>
        <taxon>Bacteria</taxon>
        <taxon>Pseudomonadati</taxon>
        <taxon>Pseudomonadota</taxon>
        <taxon>Betaproteobacteria</taxon>
        <taxon>Burkholderiales</taxon>
        <taxon>Oxalobacteraceae</taxon>
        <taxon>Undibacterium</taxon>
    </lineage>
</organism>
<evidence type="ECO:0000256" key="1">
    <source>
        <dbReference type="SAM" id="SignalP"/>
    </source>
</evidence>
<dbReference type="EMBL" id="JACOFW010000005">
    <property type="protein sequence ID" value="MBC3806958.1"/>
    <property type="molecule type" value="Genomic_DNA"/>
</dbReference>
<dbReference type="InterPro" id="IPR037176">
    <property type="entry name" value="Osmotin/thaumatin-like_sf"/>
</dbReference>
<sequence length="473" mass="49174">MKKNLIRYGCTMLVGLLLMGFATARAATQNYLMWQMPGSSISLPVYVYSGGSQVSYIPSDSLQVFVGPYTKGKTNGSYQLYYQSSSTWYSCNLALKAGSIDAKNTTCPGAVINPPASQNGANSNVYTVGLAATSWTAQTNGPNNPVATDYSKRTLTFTNSTQYAKIQIGESCNPANATNSAPSCQNSPIIATIAQGASHTVTVGLQGLNSAAFYMSSYCTSAAAACGTPPTVAQCSSTPTPTPPANWVCTGGYFPGQVPYATKIEPTILAVTNGVPNGASNVDVSAVDGYSIGVKFYPASPAYCTYTVPPENSNVLGAGYYSQQSPLAQLVPTSGTALAKMCAASSQLPAKLAPSRKKRTPPTPWNLVKASTSGQFAGCMSPCTYATANLGSNGITQDTVNQFCCTGSYNTPGTCDVPPGSIGANTSTYNTNIQKSSQFKNVYGFAYGDAGSDYACPAETNFVVEFVSGPASK</sequence>
<comment type="caution">
    <text evidence="2">The sequence shown here is derived from an EMBL/GenBank/DDBJ whole genome shotgun (WGS) entry which is preliminary data.</text>
</comment>
<feature type="signal peptide" evidence="1">
    <location>
        <begin position="1"/>
        <end position="26"/>
    </location>
</feature>
<protein>
    <recommendedName>
        <fullName evidence="4">Thaumatin domain-containing protein</fullName>
    </recommendedName>
</protein>
<gene>
    <name evidence="2" type="ORF">H8K52_06315</name>
</gene>
<keyword evidence="1" id="KW-0732">Signal</keyword>
<keyword evidence="3" id="KW-1185">Reference proteome</keyword>
<dbReference type="RefSeq" id="WP_186922048.1">
    <property type="nucleotide sequence ID" value="NZ_JACOFW010000005.1"/>
</dbReference>
<name>A0ABR6X1X0_9BURK</name>
<reference evidence="2 3" key="1">
    <citation type="submission" date="2020-08" db="EMBL/GenBank/DDBJ databases">
        <title>Novel species isolated from subtropical streams in China.</title>
        <authorList>
            <person name="Lu H."/>
        </authorList>
    </citation>
    <scope>NUCLEOTIDE SEQUENCE [LARGE SCALE GENOMIC DNA]</scope>
    <source>
        <strain evidence="2 3">KACC 16656</strain>
    </source>
</reference>
<dbReference type="Proteomes" id="UP000648257">
    <property type="component" value="Unassembled WGS sequence"/>
</dbReference>
<evidence type="ECO:0000313" key="3">
    <source>
        <dbReference type="Proteomes" id="UP000648257"/>
    </source>
</evidence>
<feature type="chain" id="PRO_5045950416" description="Thaumatin domain-containing protein" evidence="1">
    <location>
        <begin position="27"/>
        <end position="473"/>
    </location>
</feature>
<accession>A0ABR6X1X0</accession>
<proteinExistence type="predicted"/>
<evidence type="ECO:0000313" key="2">
    <source>
        <dbReference type="EMBL" id="MBC3806958.1"/>
    </source>
</evidence>